<organism evidence="1 2">
    <name type="scientific">Pseudobutyrivibrio ruminis</name>
    <dbReference type="NCBI Taxonomy" id="46206"/>
    <lineage>
        <taxon>Bacteria</taxon>
        <taxon>Bacillati</taxon>
        <taxon>Bacillota</taxon>
        <taxon>Clostridia</taxon>
        <taxon>Lachnospirales</taxon>
        <taxon>Lachnospiraceae</taxon>
        <taxon>Pseudobutyrivibrio</taxon>
    </lineage>
</organism>
<name>A0A927YL64_9FIRM</name>
<evidence type="ECO:0000313" key="2">
    <source>
        <dbReference type="Proteomes" id="UP000766246"/>
    </source>
</evidence>
<gene>
    <name evidence="1" type="ORF">E7272_05600</name>
</gene>
<dbReference type="AlphaFoldDB" id="A0A927YL64"/>
<dbReference type="Proteomes" id="UP000766246">
    <property type="component" value="Unassembled WGS sequence"/>
</dbReference>
<accession>A0A927YL64</accession>
<dbReference type="EMBL" id="SVER01000011">
    <property type="protein sequence ID" value="MBE5919305.1"/>
    <property type="molecule type" value="Genomic_DNA"/>
</dbReference>
<proteinExistence type="predicted"/>
<evidence type="ECO:0000313" key="1">
    <source>
        <dbReference type="EMBL" id="MBE5919305.1"/>
    </source>
</evidence>
<sequence>MEWKNINMDYYPDIFLQDSTFDKIDLCDGELKLRFDEYGLMIFDKDKNKLFRTREAQVVFKDVELDGIIIEKQVYNNSFGKILKYIPADFFLKNIKEKRWKCEVANEAYGTGIAMLELVVYEKGNKKWFRAFLQIYNTGYYFCRNDIDYSYEVVK</sequence>
<comment type="caution">
    <text evidence="1">The sequence shown here is derived from an EMBL/GenBank/DDBJ whole genome shotgun (WGS) entry which is preliminary data.</text>
</comment>
<protein>
    <submittedName>
        <fullName evidence="1">Uncharacterized protein</fullName>
    </submittedName>
</protein>
<reference evidence="1" key="1">
    <citation type="submission" date="2019-04" db="EMBL/GenBank/DDBJ databases">
        <title>Evolution of Biomass-Degrading Anaerobic Consortia Revealed by Metagenomics.</title>
        <authorList>
            <person name="Peng X."/>
        </authorList>
    </citation>
    <scope>NUCLEOTIDE SEQUENCE</scope>
    <source>
        <strain evidence="1">SIG311</strain>
    </source>
</reference>